<name>A0A1T5FQ53_9HYPH</name>
<organism evidence="2 3">
    <name type="scientific">Bosea thiooxidans</name>
    <dbReference type="NCBI Taxonomy" id="53254"/>
    <lineage>
        <taxon>Bacteria</taxon>
        <taxon>Pseudomonadati</taxon>
        <taxon>Pseudomonadota</taxon>
        <taxon>Alphaproteobacteria</taxon>
        <taxon>Hyphomicrobiales</taxon>
        <taxon>Boseaceae</taxon>
        <taxon>Bosea</taxon>
    </lineage>
</organism>
<feature type="chain" id="PRO_5013024491" description="DUF995 domain-containing protein" evidence="1">
    <location>
        <begin position="23"/>
        <end position="155"/>
    </location>
</feature>
<keyword evidence="1" id="KW-0732">Signal</keyword>
<dbReference type="AlphaFoldDB" id="A0A1T5FQ53"/>
<evidence type="ECO:0000313" key="2">
    <source>
        <dbReference type="EMBL" id="SKB98242.1"/>
    </source>
</evidence>
<dbReference type="RefSeq" id="WP_139384443.1">
    <property type="nucleotide sequence ID" value="NZ_FUYX01000009.1"/>
</dbReference>
<reference evidence="2 3" key="1">
    <citation type="submission" date="2017-02" db="EMBL/GenBank/DDBJ databases">
        <authorList>
            <person name="Peterson S.W."/>
        </authorList>
    </citation>
    <scope>NUCLEOTIDE SEQUENCE [LARGE SCALE GENOMIC DNA]</scope>
    <source>
        <strain evidence="2 3">DSM 9653</strain>
    </source>
</reference>
<feature type="signal peptide" evidence="1">
    <location>
        <begin position="1"/>
        <end position="22"/>
    </location>
</feature>
<evidence type="ECO:0008006" key="4">
    <source>
        <dbReference type="Google" id="ProtNLM"/>
    </source>
</evidence>
<dbReference type="Proteomes" id="UP000190130">
    <property type="component" value="Unassembled WGS sequence"/>
</dbReference>
<protein>
    <recommendedName>
        <fullName evidence="4">DUF995 domain-containing protein</fullName>
    </recommendedName>
</protein>
<evidence type="ECO:0000256" key="1">
    <source>
        <dbReference type="SAM" id="SignalP"/>
    </source>
</evidence>
<dbReference type="OrthoDB" id="8023482at2"/>
<gene>
    <name evidence="2" type="ORF">SAMN05660750_03456</name>
</gene>
<sequence length="155" mass="17106">MRRRTCIAVGVIGLLAATAATAAERLNGEQIRRIFEGNTVTGLYTGSNLPFSEYHHPDSRASGHNRGVPNNDACWITTADAVCYYYGPQEKRRTYCFTIETSGDLYVIRSRPSGRINGLARIEKGDPHGYAAKRSDWACDGLISQAPGRSRLARR</sequence>
<proteinExistence type="predicted"/>
<accession>A0A1T5FQ53</accession>
<dbReference type="EMBL" id="FUYX01000009">
    <property type="protein sequence ID" value="SKB98242.1"/>
    <property type="molecule type" value="Genomic_DNA"/>
</dbReference>
<evidence type="ECO:0000313" key="3">
    <source>
        <dbReference type="Proteomes" id="UP000190130"/>
    </source>
</evidence>